<reference evidence="10" key="1">
    <citation type="submission" date="2009-12" db="EMBL/GenBank/DDBJ databases">
        <title>Complete sequence of Treponema primitia strain ZAS-2.</title>
        <authorList>
            <person name="Tetu S.G."/>
            <person name="Matson E."/>
            <person name="Ren Q."/>
            <person name="Seshadri R."/>
            <person name="Elbourne L."/>
            <person name="Hassan K.A."/>
            <person name="Durkin A."/>
            <person name="Radune D."/>
            <person name="Mohamoud Y."/>
            <person name="Shay R."/>
            <person name="Jin S."/>
            <person name="Zhang X."/>
            <person name="Lucey K."/>
            <person name="Ballor N.R."/>
            <person name="Ottesen E."/>
            <person name="Rosenthal R."/>
            <person name="Allen A."/>
            <person name="Leadbetter J.R."/>
            <person name="Paulsen I.T."/>
        </authorList>
    </citation>
    <scope>NUCLEOTIDE SEQUENCE [LARGE SCALE GENOMIC DNA]</scope>
    <source>
        <strain evidence="10">ATCC BAA-887 / DSM 12427 / ZAS-2</strain>
    </source>
</reference>
<proteinExistence type="inferred from homology"/>
<dbReference type="HAMAP" id="MF_01265">
    <property type="entry name" value="NadX"/>
    <property type="match status" value="1"/>
</dbReference>
<dbReference type="GO" id="GO:0051287">
    <property type="term" value="F:NAD binding"/>
    <property type="evidence" value="ECO:0007669"/>
    <property type="project" value="UniProtKB-UniRule"/>
</dbReference>
<dbReference type="EMBL" id="CP001843">
    <property type="protein sequence ID" value="AEF85849.1"/>
    <property type="molecule type" value="Genomic_DNA"/>
</dbReference>
<dbReference type="OrthoDB" id="1906017at2"/>
<comment type="similarity">
    <text evidence="1 6">Belongs to the L-aspartate dehydrogenase family.</text>
</comment>
<gene>
    <name evidence="6" type="primary">nadX</name>
    <name evidence="9" type="ordered locus">TREPR_0938</name>
</gene>
<dbReference type="Gene3D" id="3.30.360.10">
    <property type="entry name" value="Dihydrodipicolinate Reductase, domain 2"/>
    <property type="match status" value="1"/>
</dbReference>
<keyword evidence="5 6" id="KW-0520">NAD</keyword>
<feature type="binding site" evidence="6">
    <location>
        <position position="127"/>
    </location>
    <ligand>
        <name>NAD(+)</name>
        <dbReference type="ChEBI" id="CHEBI:57540"/>
    </ligand>
</feature>
<dbReference type="RefSeq" id="WP_015709119.1">
    <property type="nucleotide sequence ID" value="NC_015578.1"/>
</dbReference>
<dbReference type="eggNOG" id="COG1712">
    <property type="taxonomic scope" value="Bacteria"/>
</dbReference>
<evidence type="ECO:0000256" key="2">
    <source>
        <dbReference type="ARBA" id="ARBA00022642"/>
    </source>
</evidence>
<evidence type="ECO:0000256" key="1">
    <source>
        <dbReference type="ARBA" id="ARBA00008331"/>
    </source>
</evidence>
<keyword evidence="10" id="KW-1185">Reference proteome</keyword>
<dbReference type="SUPFAM" id="SSF51735">
    <property type="entry name" value="NAD(P)-binding Rossmann-fold domains"/>
    <property type="match status" value="1"/>
</dbReference>
<dbReference type="GO" id="GO:0050661">
    <property type="term" value="F:NADP binding"/>
    <property type="evidence" value="ECO:0007669"/>
    <property type="project" value="UniProtKB-UniRule"/>
</dbReference>
<protein>
    <recommendedName>
        <fullName evidence="6">L-aspartate dehydrogenase</fullName>
        <ecNumber evidence="6">1.4.1.21</ecNumber>
    </recommendedName>
</protein>
<feature type="binding site" evidence="6">
    <location>
        <position position="195"/>
    </location>
    <ligand>
        <name>NAD(+)</name>
        <dbReference type="ChEBI" id="CHEBI:57540"/>
    </ligand>
</feature>
<accession>F5YI60</accession>
<dbReference type="KEGG" id="tpi:TREPR_0938"/>
<dbReference type="PIRSF" id="PIRSF005227">
    <property type="entry name" value="Asp_dh_NAD_syn"/>
    <property type="match status" value="1"/>
</dbReference>
<evidence type="ECO:0000256" key="4">
    <source>
        <dbReference type="ARBA" id="ARBA00023002"/>
    </source>
</evidence>
<comment type="function">
    <text evidence="6">Specifically catalyzes the NAD or NADP-dependent dehydrogenation of L-aspartate to iminoaspartate.</text>
</comment>
<evidence type="ECO:0000313" key="9">
    <source>
        <dbReference type="EMBL" id="AEF85849.1"/>
    </source>
</evidence>
<sequence>MKKIGIIGLGNIGGGIATAILEGAIPNAQLRAVLGRTEPPGLAALRQSSANPIDYYDDFEKFITADIDLVVEAANPAAVRAYGKKILSAGRDFMMMSVGGLIDPGFLDALAQEAEKTGAVIYIPAGAVTGLNIAAAGVIAGLEEAVIRSTKNPTGLKDAPYIKNNNIALDALTEPTLVFRGNVFDAVKHFPQNVNIAAAMALSGFGPEKTMVEMIADPKATVIQQEIWLKGKFGEMKCELKLLPSPNKRSSYLALLGAIAALKKYTSPIKLGY</sequence>
<reference evidence="9 10" key="2">
    <citation type="journal article" date="2011" name="ISME J.">
        <title>RNA-seq reveals cooperative metabolic interactions between two termite-gut spirochete species in co-culture.</title>
        <authorList>
            <person name="Rosenthal A.Z."/>
            <person name="Matson E.G."/>
            <person name="Eldar A."/>
            <person name="Leadbetter J.R."/>
        </authorList>
    </citation>
    <scope>NUCLEOTIDE SEQUENCE [LARGE SCALE GENOMIC DNA]</scope>
    <source>
        <strain evidence="10">ATCC BAA-887 / DSM 12427 / ZAS-2</strain>
    </source>
</reference>
<keyword evidence="3 6" id="KW-0521">NADP</keyword>
<evidence type="ECO:0000256" key="3">
    <source>
        <dbReference type="ARBA" id="ARBA00022857"/>
    </source>
</evidence>
<dbReference type="EC" id="1.4.1.21" evidence="6"/>
<comment type="miscellaneous">
    <text evidence="6">The iminoaspartate product is unstable in aqueous solution and can decompose to oxaloacetate and ammonia.</text>
</comment>
<name>F5YI60_TREPZ</name>
<dbReference type="PANTHER" id="PTHR31873">
    <property type="entry name" value="L-ASPARTATE DEHYDROGENASE-RELATED"/>
    <property type="match status" value="1"/>
</dbReference>
<comment type="caution">
    <text evidence="6">Lacks conserved residue(s) required for the propagation of feature annotation.</text>
</comment>
<dbReference type="InterPro" id="IPR005106">
    <property type="entry name" value="Asp/hSer_DH_NAD-bd"/>
</dbReference>
<dbReference type="InterPro" id="IPR036291">
    <property type="entry name" value="NAD(P)-bd_dom_sf"/>
</dbReference>
<keyword evidence="4 6" id="KW-0560">Oxidoreductase</keyword>
<dbReference type="InterPro" id="IPR011182">
    <property type="entry name" value="L-Asp_DH"/>
</dbReference>
<evidence type="ECO:0000256" key="6">
    <source>
        <dbReference type="HAMAP-Rule" id="MF_01265"/>
    </source>
</evidence>
<dbReference type="GO" id="GO:0033735">
    <property type="term" value="F:aspartate dehydrogenase [NAD(P)+] activity"/>
    <property type="evidence" value="ECO:0007669"/>
    <property type="project" value="UniProtKB-EC"/>
</dbReference>
<dbReference type="Pfam" id="PF03447">
    <property type="entry name" value="NAD_binding_3"/>
    <property type="match status" value="1"/>
</dbReference>
<evidence type="ECO:0000313" key="10">
    <source>
        <dbReference type="Proteomes" id="UP000009223"/>
    </source>
</evidence>
<dbReference type="SUPFAM" id="SSF55347">
    <property type="entry name" value="Glyceraldehyde-3-phosphate dehydrogenase-like, C-terminal domain"/>
    <property type="match status" value="1"/>
</dbReference>
<dbReference type="Pfam" id="PF01958">
    <property type="entry name" value="Asp_DH_C"/>
    <property type="match status" value="1"/>
</dbReference>
<dbReference type="Gene3D" id="3.40.50.720">
    <property type="entry name" value="NAD(P)-binding Rossmann-like Domain"/>
    <property type="match status" value="1"/>
</dbReference>
<comment type="pathway">
    <text evidence="6">Cofactor biosynthesis; NAD(+) biosynthesis; iminoaspartate from L-aspartate (dehydrogenase route): step 1/1.</text>
</comment>
<dbReference type="InterPro" id="IPR002811">
    <property type="entry name" value="Asp_DH"/>
</dbReference>
<dbReference type="InterPro" id="IPR020626">
    <property type="entry name" value="Asp_DH_prok"/>
</dbReference>
<evidence type="ECO:0000259" key="7">
    <source>
        <dbReference type="Pfam" id="PF01958"/>
    </source>
</evidence>
<feature type="domain" description="Aspartate/homoserine dehydrogenase NAD-binding" evidence="8">
    <location>
        <begin position="8"/>
        <end position="124"/>
    </location>
</feature>
<dbReference type="Proteomes" id="UP000009223">
    <property type="component" value="Chromosome"/>
</dbReference>
<comment type="catalytic activity">
    <reaction evidence="6">
        <text>L-aspartate + NADP(+) + H2O = oxaloacetate + NH4(+) + NADPH + H(+)</text>
        <dbReference type="Rhea" id="RHEA:11784"/>
        <dbReference type="ChEBI" id="CHEBI:15377"/>
        <dbReference type="ChEBI" id="CHEBI:15378"/>
        <dbReference type="ChEBI" id="CHEBI:16452"/>
        <dbReference type="ChEBI" id="CHEBI:28938"/>
        <dbReference type="ChEBI" id="CHEBI:29991"/>
        <dbReference type="ChEBI" id="CHEBI:57783"/>
        <dbReference type="ChEBI" id="CHEBI:58349"/>
        <dbReference type="EC" id="1.4.1.21"/>
    </reaction>
</comment>
<dbReference type="AlphaFoldDB" id="F5YI60"/>
<keyword evidence="2 6" id="KW-0662">Pyridine nucleotide biosynthesis</keyword>
<dbReference type="UniPathway" id="UPA00253">
    <property type="reaction ID" value="UER00456"/>
</dbReference>
<feature type="domain" description="Aspartate dehydrogenase" evidence="7">
    <location>
        <begin position="172"/>
        <end position="258"/>
    </location>
</feature>
<organism evidence="9 10">
    <name type="scientific">Treponema primitia (strain ATCC BAA-887 / DSM 12427 / ZAS-2)</name>
    <dbReference type="NCBI Taxonomy" id="545694"/>
    <lineage>
        <taxon>Bacteria</taxon>
        <taxon>Pseudomonadati</taxon>
        <taxon>Spirochaetota</taxon>
        <taxon>Spirochaetia</taxon>
        <taxon>Spirochaetales</taxon>
        <taxon>Treponemataceae</taxon>
        <taxon>Treponema</taxon>
    </lineage>
</organism>
<comment type="catalytic activity">
    <reaction evidence="6">
        <text>L-aspartate + NAD(+) + H2O = oxaloacetate + NH4(+) + NADH + H(+)</text>
        <dbReference type="Rhea" id="RHEA:11788"/>
        <dbReference type="ChEBI" id="CHEBI:15377"/>
        <dbReference type="ChEBI" id="CHEBI:15378"/>
        <dbReference type="ChEBI" id="CHEBI:16452"/>
        <dbReference type="ChEBI" id="CHEBI:28938"/>
        <dbReference type="ChEBI" id="CHEBI:29991"/>
        <dbReference type="ChEBI" id="CHEBI:57540"/>
        <dbReference type="ChEBI" id="CHEBI:57945"/>
        <dbReference type="EC" id="1.4.1.21"/>
    </reaction>
</comment>
<dbReference type="HOGENOM" id="CLU_089550_0_0_12"/>
<evidence type="ECO:0000259" key="8">
    <source>
        <dbReference type="Pfam" id="PF03447"/>
    </source>
</evidence>
<dbReference type="STRING" id="545694.TREPR_0938"/>
<dbReference type="GO" id="GO:0009435">
    <property type="term" value="P:NAD+ biosynthetic process"/>
    <property type="evidence" value="ECO:0007669"/>
    <property type="project" value="UniProtKB-UniRule"/>
</dbReference>
<dbReference type="PANTHER" id="PTHR31873:SF6">
    <property type="entry name" value="ASPARTATE DEHYDROGENASE DOMAIN-CONTAINING PROTEIN"/>
    <property type="match status" value="1"/>
</dbReference>
<dbReference type="GO" id="GO:0016639">
    <property type="term" value="F:oxidoreductase activity, acting on the CH-NH2 group of donors, NAD or NADP as acceptor"/>
    <property type="evidence" value="ECO:0007669"/>
    <property type="project" value="UniProtKB-UniRule"/>
</dbReference>
<evidence type="ECO:0000256" key="5">
    <source>
        <dbReference type="ARBA" id="ARBA00023027"/>
    </source>
</evidence>